<evidence type="ECO:0000313" key="2">
    <source>
        <dbReference type="Proteomes" id="UP001318860"/>
    </source>
</evidence>
<comment type="caution">
    <text evidence="1">The sequence shown here is derived from an EMBL/GenBank/DDBJ whole genome shotgun (WGS) entry which is preliminary data.</text>
</comment>
<evidence type="ECO:0000313" key="1">
    <source>
        <dbReference type="EMBL" id="KAK6117433.1"/>
    </source>
</evidence>
<reference evidence="1 2" key="1">
    <citation type="journal article" date="2021" name="Comput. Struct. Biotechnol. J.">
        <title>De novo genome assembly of the potent medicinal plant Rehmannia glutinosa using nanopore technology.</title>
        <authorList>
            <person name="Ma L."/>
            <person name="Dong C."/>
            <person name="Song C."/>
            <person name="Wang X."/>
            <person name="Zheng X."/>
            <person name="Niu Y."/>
            <person name="Chen S."/>
            <person name="Feng W."/>
        </authorList>
    </citation>
    <scope>NUCLEOTIDE SEQUENCE [LARGE SCALE GENOMIC DNA]</scope>
    <source>
        <strain evidence="1">DH-2019</strain>
    </source>
</reference>
<sequence>MRICTKCTMAFMGANPNSYISLTCNINKLENNLKLLFSTPPPSSLFSSKLRSITRKASIFTRSVAENDVVTSQVEVPSSNSITKHHQSPFSGLEEVMTGYMFGKKKATEVAHAVWKNVVRKGDLVIDATCGNGYDTLALLRLIADDACRGRVFAMDLQKDALESTSSLLDRSVTADEKKQVELYSMCHTRMEELVPKGDAVRLVAFNLGYLPGGDKKIKTESETTLLALDAAKKIVAPGGLISILAYVGHSGGREEFEKVQSFAAELPIDNWVCCKLQMLNRPLAPVLVLLSKNK</sequence>
<gene>
    <name evidence="1" type="ORF">DH2020_048827</name>
</gene>
<dbReference type="PANTHER" id="PTHR35276:SF1">
    <property type="entry name" value="TRNA (MNM(5)S(2)U34)-METHYLTRANSFERASE, CHLOROPLASTIC"/>
    <property type="match status" value="1"/>
</dbReference>
<dbReference type="Gene3D" id="3.40.50.150">
    <property type="entry name" value="Vaccinia Virus protein VP39"/>
    <property type="match status" value="1"/>
</dbReference>
<dbReference type="SUPFAM" id="SSF53335">
    <property type="entry name" value="S-adenosyl-L-methionine-dependent methyltransferases"/>
    <property type="match status" value="1"/>
</dbReference>
<keyword evidence="2" id="KW-1185">Reference proteome</keyword>
<organism evidence="1 2">
    <name type="scientific">Rehmannia glutinosa</name>
    <name type="common">Chinese foxglove</name>
    <dbReference type="NCBI Taxonomy" id="99300"/>
    <lineage>
        <taxon>Eukaryota</taxon>
        <taxon>Viridiplantae</taxon>
        <taxon>Streptophyta</taxon>
        <taxon>Embryophyta</taxon>
        <taxon>Tracheophyta</taxon>
        <taxon>Spermatophyta</taxon>
        <taxon>Magnoliopsida</taxon>
        <taxon>eudicotyledons</taxon>
        <taxon>Gunneridae</taxon>
        <taxon>Pentapetalae</taxon>
        <taxon>asterids</taxon>
        <taxon>lamiids</taxon>
        <taxon>Lamiales</taxon>
        <taxon>Orobanchaceae</taxon>
        <taxon>Rehmannieae</taxon>
        <taxon>Rehmannia</taxon>
    </lineage>
</organism>
<dbReference type="InterPro" id="IPR029063">
    <property type="entry name" value="SAM-dependent_MTases_sf"/>
</dbReference>
<dbReference type="EMBL" id="JABTTQ020003448">
    <property type="protein sequence ID" value="KAK6117433.1"/>
    <property type="molecule type" value="Genomic_DNA"/>
</dbReference>
<dbReference type="Proteomes" id="UP001318860">
    <property type="component" value="Unassembled WGS sequence"/>
</dbReference>
<dbReference type="Pfam" id="PF06962">
    <property type="entry name" value="rRNA_methylase"/>
    <property type="match status" value="1"/>
</dbReference>
<name>A0ABR0U4J3_REHGL</name>
<dbReference type="InterPro" id="IPR010719">
    <property type="entry name" value="MnmM_MeTrfase"/>
</dbReference>
<protein>
    <recommendedName>
        <fullName evidence="3">rRNA methylase-like protein</fullName>
    </recommendedName>
</protein>
<accession>A0ABR0U4J3</accession>
<proteinExistence type="predicted"/>
<evidence type="ECO:0008006" key="3">
    <source>
        <dbReference type="Google" id="ProtNLM"/>
    </source>
</evidence>
<dbReference type="PANTHER" id="PTHR35276">
    <property type="entry name" value="S-ADENOSYL-L-METHIONINE-DEPENDENT METHYLTRANSFERASES SUPERFAMILY PROTEIN"/>
    <property type="match status" value="1"/>
</dbReference>